<accession>A0ABY1NCU3</accession>
<evidence type="ECO:0000313" key="2">
    <source>
        <dbReference type="EMBL" id="SMP06597.1"/>
    </source>
</evidence>
<keyword evidence="1" id="KW-0812">Transmembrane</keyword>
<name>A0ABY1NCU3_9BACT</name>
<organism evidence="2 3">
    <name type="scientific">Desulfurobacterium pacificum</name>
    <dbReference type="NCBI Taxonomy" id="240166"/>
    <lineage>
        <taxon>Bacteria</taxon>
        <taxon>Pseudomonadati</taxon>
        <taxon>Aquificota</taxon>
        <taxon>Aquificia</taxon>
        <taxon>Desulfurobacteriales</taxon>
        <taxon>Desulfurobacteriaceae</taxon>
        <taxon>Desulfurobacterium</taxon>
    </lineage>
</organism>
<sequence>MTAGTHILAGILVATLLKLPVLPAAVGSIFPDIDVGKGLPPPYKRNLLNSHRGITHHPVIPLCLLLLVFFLRMKGFYGVSVYLLSFTVGYISHLLLDVLNPLGIPYKFSYYPRLTLKLMKTGKLGEIFVILLLISTLLAAVSVEDFQILGFSFDGKLVHLIKNLVEEVCR</sequence>
<dbReference type="EMBL" id="FXUB01000001">
    <property type="protein sequence ID" value="SMP06597.1"/>
    <property type="molecule type" value="Genomic_DNA"/>
</dbReference>
<dbReference type="RefSeq" id="WP_283399895.1">
    <property type="nucleotide sequence ID" value="NZ_FXUB01000001.1"/>
</dbReference>
<protein>
    <submittedName>
        <fullName evidence="2">Inner membrane protein</fullName>
    </submittedName>
</protein>
<dbReference type="Proteomes" id="UP001157911">
    <property type="component" value="Unassembled WGS sequence"/>
</dbReference>
<gene>
    <name evidence="2" type="ORF">SAMN06265339_0389</name>
</gene>
<dbReference type="InterPro" id="IPR007404">
    <property type="entry name" value="YdjM-like"/>
</dbReference>
<feature type="transmembrane region" description="Helical" evidence="1">
    <location>
        <begin position="51"/>
        <end position="71"/>
    </location>
</feature>
<evidence type="ECO:0000313" key="3">
    <source>
        <dbReference type="Proteomes" id="UP001157911"/>
    </source>
</evidence>
<evidence type="ECO:0000256" key="1">
    <source>
        <dbReference type="SAM" id="Phobius"/>
    </source>
</evidence>
<feature type="transmembrane region" description="Helical" evidence="1">
    <location>
        <begin position="124"/>
        <end position="143"/>
    </location>
</feature>
<keyword evidence="1" id="KW-1133">Transmembrane helix</keyword>
<proteinExistence type="predicted"/>
<keyword evidence="3" id="KW-1185">Reference proteome</keyword>
<feature type="transmembrane region" description="Helical" evidence="1">
    <location>
        <begin position="83"/>
        <end position="104"/>
    </location>
</feature>
<comment type="caution">
    <text evidence="2">The sequence shown here is derived from an EMBL/GenBank/DDBJ whole genome shotgun (WGS) entry which is preliminary data.</text>
</comment>
<dbReference type="Pfam" id="PF04307">
    <property type="entry name" value="YdjM"/>
    <property type="match status" value="1"/>
</dbReference>
<keyword evidence="1" id="KW-0472">Membrane</keyword>
<reference evidence="2 3" key="1">
    <citation type="submission" date="2017-05" db="EMBL/GenBank/DDBJ databases">
        <authorList>
            <person name="Varghese N."/>
            <person name="Submissions S."/>
        </authorList>
    </citation>
    <scope>NUCLEOTIDE SEQUENCE [LARGE SCALE GENOMIC DNA]</scope>
    <source>
        <strain evidence="2 3">DSM 15522</strain>
    </source>
</reference>